<sequence>MSKAKKHNLDPSVVLPDGSKRHGRTAHSIDTPAPSTKVNKRLKKDQNDDKTAKKRRLALEKQQQQLQQLEDDIEDRNAQRAMAVKAVAAVEDKIRRKEKEALLNAEHPHLSAMETYLSLAAPTNQKDHDDDCADAADNNETAIPPPESDFSTDSDGANLNPLNPMDVDASENGSCYSESEENSFDEPDDDDDDDDDEGYKAKFLALRKKLREKKMKGALRAEVDGQRKLKSHAHYNPKPALKVPIDKGSDGGEQEEMSTSRHGHGKYPAKKPTKEGLKKGWEKSAKLIPASTAINNPPKNKPLPKPSDKEDCSSDEGTAGIRDEIPLSTPAARNPKAVSLKQKKGTLEMGISITPVDTSSKDNTIQGSRKGPDVDKKAKKGYSSEDLPFEGEDQLGGLKLWTDKVVPSVLSWGGSEEDIFGVASLPGFQEVVQEAWDEQFPKSSTNKAVFSVATTAVRTWRSTFGRRALTKLGDYLREEPTLQTKEARVKWIRDQLTNNVYVFKDPDAQSGSYRSPLLLQIYAYHEHILDKTDDFYGHPVGAMAFAATALERALTLWKDGVPPAKSDVRNFVRGLWGPRVEHHVKSTKQLTKKKWGKIRNETLKYITGADSDGEDNAEKAEVHRGANTAIVVSEDEESTDDD</sequence>
<feature type="domain" description="DUF6532" evidence="2">
    <location>
        <begin position="430"/>
        <end position="588"/>
    </location>
</feature>
<protein>
    <recommendedName>
        <fullName evidence="2">DUF6532 domain-containing protein</fullName>
    </recommendedName>
</protein>
<proteinExistence type="predicted"/>
<dbReference type="VEuPathDB" id="FungiDB:CC1G_02754"/>
<dbReference type="InterPro" id="IPR045341">
    <property type="entry name" value="DUF6532"/>
</dbReference>
<dbReference type="KEGG" id="cci:CC1G_02754"/>
<organism evidence="3 4">
    <name type="scientific">Coprinopsis cinerea (strain Okayama-7 / 130 / ATCC MYA-4618 / FGSC 9003)</name>
    <name type="common">Inky cap fungus</name>
    <name type="synonym">Hormographiella aspergillata</name>
    <dbReference type="NCBI Taxonomy" id="240176"/>
    <lineage>
        <taxon>Eukaryota</taxon>
        <taxon>Fungi</taxon>
        <taxon>Dikarya</taxon>
        <taxon>Basidiomycota</taxon>
        <taxon>Agaricomycotina</taxon>
        <taxon>Agaricomycetes</taxon>
        <taxon>Agaricomycetidae</taxon>
        <taxon>Agaricales</taxon>
        <taxon>Agaricineae</taxon>
        <taxon>Psathyrellaceae</taxon>
        <taxon>Coprinopsis</taxon>
    </lineage>
</organism>
<dbReference type="InParanoid" id="A8MZV0"/>
<feature type="compositionally biased region" description="Basic residues" evidence="1">
    <location>
        <begin position="261"/>
        <end position="271"/>
    </location>
</feature>
<dbReference type="Pfam" id="PF20149">
    <property type="entry name" value="DUF6532"/>
    <property type="match status" value="1"/>
</dbReference>
<feature type="region of interest" description="Disordered" evidence="1">
    <location>
        <begin position="1"/>
        <end position="55"/>
    </location>
</feature>
<dbReference type="RefSeq" id="XP_001828173.1">
    <property type="nucleotide sequence ID" value="XM_001828121.1"/>
</dbReference>
<comment type="caution">
    <text evidence="3">The sequence shown here is derived from an EMBL/GenBank/DDBJ whole genome shotgun (WGS) entry which is preliminary data.</text>
</comment>
<gene>
    <name evidence="3" type="ORF">CC1G_02754</name>
</gene>
<evidence type="ECO:0000313" key="3">
    <source>
        <dbReference type="EMBL" id="EAU93524.1"/>
    </source>
</evidence>
<feature type="region of interest" description="Disordered" evidence="1">
    <location>
        <begin position="354"/>
        <end position="382"/>
    </location>
</feature>
<dbReference type="Proteomes" id="UP000001861">
    <property type="component" value="Unassembled WGS sequence"/>
</dbReference>
<feature type="region of interest" description="Disordered" evidence="1">
    <location>
        <begin position="213"/>
        <end position="336"/>
    </location>
</feature>
<dbReference type="eggNOG" id="ENOG502SUN3">
    <property type="taxonomic scope" value="Eukaryota"/>
</dbReference>
<evidence type="ECO:0000256" key="1">
    <source>
        <dbReference type="SAM" id="MobiDB-lite"/>
    </source>
</evidence>
<dbReference type="AlphaFoldDB" id="A8MZV0"/>
<dbReference type="OMA" id="GRFHAND"/>
<dbReference type="EMBL" id="AACS02000001">
    <property type="protein sequence ID" value="EAU93524.1"/>
    <property type="molecule type" value="Genomic_DNA"/>
</dbReference>
<feature type="compositionally biased region" description="Polar residues" evidence="1">
    <location>
        <begin position="149"/>
        <end position="161"/>
    </location>
</feature>
<feature type="compositionally biased region" description="Acidic residues" evidence="1">
    <location>
        <begin position="178"/>
        <end position="197"/>
    </location>
</feature>
<dbReference type="GeneID" id="6004598"/>
<reference evidence="3 4" key="1">
    <citation type="journal article" date="2010" name="Proc. Natl. Acad. Sci. U.S.A.">
        <title>Insights into evolution of multicellular fungi from the assembled chromosomes of the mushroom Coprinopsis cinerea (Coprinus cinereus).</title>
        <authorList>
            <person name="Stajich J.E."/>
            <person name="Wilke S.K."/>
            <person name="Ahren D."/>
            <person name="Au C.H."/>
            <person name="Birren B.W."/>
            <person name="Borodovsky M."/>
            <person name="Burns C."/>
            <person name="Canback B."/>
            <person name="Casselton L.A."/>
            <person name="Cheng C.K."/>
            <person name="Deng J."/>
            <person name="Dietrich F.S."/>
            <person name="Fargo D.C."/>
            <person name="Farman M.L."/>
            <person name="Gathman A.C."/>
            <person name="Goldberg J."/>
            <person name="Guigo R."/>
            <person name="Hoegger P.J."/>
            <person name="Hooker J.B."/>
            <person name="Huggins A."/>
            <person name="James T.Y."/>
            <person name="Kamada T."/>
            <person name="Kilaru S."/>
            <person name="Kodira C."/>
            <person name="Kues U."/>
            <person name="Kupfer D."/>
            <person name="Kwan H.S."/>
            <person name="Lomsadze A."/>
            <person name="Li W."/>
            <person name="Lilly W.W."/>
            <person name="Ma L.J."/>
            <person name="Mackey A.J."/>
            <person name="Manning G."/>
            <person name="Martin F."/>
            <person name="Muraguchi H."/>
            <person name="Natvig D.O."/>
            <person name="Palmerini H."/>
            <person name="Ramesh M.A."/>
            <person name="Rehmeyer C.J."/>
            <person name="Roe B.A."/>
            <person name="Shenoy N."/>
            <person name="Stanke M."/>
            <person name="Ter-Hovhannisyan V."/>
            <person name="Tunlid A."/>
            <person name="Velagapudi R."/>
            <person name="Vision T.J."/>
            <person name="Zeng Q."/>
            <person name="Zolan M.E."/>
            <person name="Pukkila P.J."/>
        </authorList>
    </citation>
    <scope>NUCLEOTIDE SEQUENCE [LARGE SCALE GENOMIC DNA]</scope>
    <source>
        <strain evidence="4">Okayama-7 / 130 / ATCC MYA-4618 / FGSC 9003</strain>
    </source>
</reference>
<feature type="region of interest" description="Disordered" evidence="1">
    <location>
        <begin position="114"/>
        <end position="198"/>
    </location>
</feature>
<feature type="compositionally biased region" description="Basic and acidic residues" evidence="1">
    <location>
        <begin position="272"/>
        <end position="285"/>
    </location>
</feature>
<feature type="compositionally biased region" description="Acidic residues" evidence="1">
    <location>
        <begin position="633"/>
        <end position="642"/>
    </location>
</feature>
<feature type="compositionally biased region" description="Polar residues" evidence="1">
    <location>
        <begin position="355"/>
        <end position="367"/>
    </location>
</feature>
<accession>A8MZV0</accession>
<evidence type="ECO:0000259" key="2">
    <source>
        <dbReference type="Pfam" id="PF20149"/>
    </source>
</evidence>
<keyword evidence="4" id="KW-1185">Reference proteome</keyword>
<dbReference type="OrthoDB" id="2755811at2759"/>
<name>A8MZV0_COPC7</name>
<evidence type="ECO:0000313" key="4">
    <source>
        <dbReference type="Proteomes" id="UP000001861"/>
    </source>
</evidence>
<feature type="region of interest" description="Disordered" evidence="1">
    <location>
        <begin position="609"/>
        <end position="642"/>
    </location>
</feature>